<name>A0A1I1AYR7_9PSEU</name>
<dbReference type="InterPro" id="IPR010451">
    <property type="entry name" value="Acetoacetate_decarboxylase"/>
</dbReference>
<evidence type="ECO:0000313" key="2">
    <source>
        <dbReference type="Proteomes" id="UP000243799"/>
    </source>
</evidence>
<dbReference type="SUPFAM" id="SSF160104">
    <property type="entry name" value="Acetoacetate decarboxylase-like"/>
    <property type="match status" value="1"/>
</dbReference>
<dbReference type="EMBL" id="FOKG01000010">
    <property type="protein sequence ID" value="SFB41510.1"/>
    <property type="molecule type" value="Genomic_DNA"/>
</dbReference>
<dbReference type="Pfam" id="PF06314">
    <property type="entry name" value="ADC"/>
    <property type="match status" value="1"/>
</dbReference>
<evidence type="ECO:0000313" key="1">
    <source>
        <dbReference type="EMBL" id="SFB41510.1"/>
    </source>
</evidence>
<dbReference type="InterPro" id="IPR023375">
    <property type="entry name" value="ADC_dom_sf"/>
</dbReference>
<proteinExistence type="predicted"/>
<dbReference type="Gene3D" id="2.40.400.10">
    <property type="entry name" value="Acetoacetate decarboxylase-like"/>
    <property type="match status" value="1"/>
</dbReference>
<organism evidence="1 2">
    <name type="scientific">Amycolatopsis marina</name>
    <dbReference type="NCBI Taxonomy" id="490629"/>
    <lineage>
        <taxon>Bacteria</taxon>
        <taxon>Bacillati</taxon>
        <taxon>Actinomycetota</taxon>
        <taxon>Actinomycetes</taxon>
        <taxon>Pseudonocardiales</taxon>
        <taxon>Pseudonocardiaceae</taxon>
        <taxon>Amycolatopsis</taxon>
    </lineage>
</organism>
<dbReference type="Proteomes" id="UP000243799">
    <property type="component" value="Unassembled WGS sequence"/>
</dbReference>
<dbReference type="GO" id="GO:0016829">
    <property type="term" value="F:lyase activity"/>
    <property type="evidence" value="ECO:0007669"/>
    <property type="project" value="InterPro"/>
</dbReference>
<keyword evidence="2" id="KW-1185">Reference proteome</keyword>
<dbReference type="STRING" id="490629.SAMN05216266_110181"/>
<sequence length="218" mass="23764">MPVEVRSASACSALFTSPVDAARGLLSHTGLEPVRTVRGRALCSLAFVRYTDGDLGPYHEFALALLARLPGERKSVGAYIHWLPVNQGFTLQAGRSIWGFPKELADIDIRFTGRAHVCVVRKDGQLVLALRVRRGLPVPPGTGGTSVDAYTHQDGVLRRTPWRMRPARVRARPGGARLLLGDHPAADPLRALRLSRSALTTSEIGILRMTFDDAREIG</sequence>
<dbReference type="AlphaFoldDB" id="A0A1I1AYR7"/>
<reference evidence="2" key="1">
    <citation type="submission" date="2016-10" db="EMBL/GenBank/DDBJ databases">
        <authorList>
            <person name="Varghese N."/>
            <person name="Submissions S."/>
        </authorList>
    </citation>
    <scope>NUCLEOTIDE SEQUENCE [LARGE SCALE GENOMIC DNA]</scope>
    <source>
        <strain evidence="2">CGMCC 4.3568</strain>
    </source>
</reference>
<gene>
    <name evidence="1" type="ORF">SAMN05216266_110181</name>
</gene>
<accession>A0A1I1AYR7</accession>
<protein>
    <submittedName>
        <fullName evidence="1">Acetoacetate decarboxylase (ADC)</fullName>
    </submittedName>
</protein>